<keyword evidence="2" id="KW-0732">Signal</keyword>
<dbReference type="Gramene" id="TuG1812S0000700600.01.T01">
    <property type="protein sequence ID" value="TuG1812S0000700600.01.T01"/>
    <property type="gene ID" value="TuG1812S0000700600.01"/>
</dbReference>
<dbReference type="Proteomes" id="UP000015106">
    <property type="component" value="Unassembled WGS sequence"/>
</dbReference>
<dbReference type="AlphaFoldDB" id="A0A8R7R6U0"/>
<keyword evidence="5" id="KW-1185">Reference proteome</keyword>
<dbReference type="PANTHER" id="PTHR33076">
    <property type="entry name" value="NON-SPECIFIC LIPID-TRANSFER PROTEIN 2-RELATED"/>
    <property type="match status" value="1"/>
</dbReference>
<dbReference type="PRINTS" id="PR00382">
    <property type="entry name" value="LIPIDTRNSFER"/>
</dbReference>
<accession>A0A8R7R6U0</accession>
<evidence type="ECO:0000313" key="4">
    <source>
        <dbReference type="EnsemblPlants" id="TuG1812S0000700600.01.T01"/>
    </source>
</evidence>
<name>A0A8R7R6U0_TRIUA</name>
<feature type="domain" description="Bifunctional inhibitor/plant lipid transfer protein/seed storage helical" evidence="3">
    <location>
        <begin position="29"/>
        <end position="96"/>
    </location>
</feature>
<dbReference type="GO" id="GO:0006869">
    <property type="term" value="P:lipid transport"/>
    <property type="evidence" value="ECO:0007669"/>
    <property type="project" value="InterPro"/>
</dbReference>
<dbReference type="PROSITE" id="PS00597">
    <property type="entry name" value="PLANT_LTP"/>
    <property type="match status" value="1"/>
</dbReference>
<keyword evidence="1" id="KW-0813">Transport</keyword>
<organism evidence="4 5">
    <name type="scientific">Triticum urartu</name>
    <name type="common">Red wild einkorn</name>
    <name type="synonym">Crithodium urartu</name>
    <dbReference type="NCBI Taxonomy" id="4572"/>
    <lineage>
        <taxon>Eukaryota</taxon>
        <taxon>Viridiplantae</taxon>
        <taxon>Streptophyta</taxon>
        <taxon>Embryophyta</taxon>
        <taxon>Tracheophyta</taxon>
        <taxon>Spermatophyta</taxon>
        <taxon>Magnoliopsida</taxon>
        <taxon>Liliopsida</taxon>
        <taxon>Poales</taxon>
        <taxon>Poaceae</taxon>
        <taxon>BOP clade</taxon>
        <taxon>Pooideae</taxon>
        <taxon>Triticodae</taxon>
        <taxon>Triticeae</taxon>
        <taxon>Triticinae</taxon>
        <taxon>Triticum</taxon>
    </lineage>
</organism>
<dbReference type="EnsemblPlants" id="TuG1812S0000700600.01.T01">
    <property type="protein sequence ID" value="TuG1812S0000700600.01.T01"/>
    <property type="gene ID" value="TuG1812S0000700600.01"/>
</dbReference>
<sequence length="183" mass="19409">MARAQVMLMAVALVLMLAAVPRAAVAIDCGHVDRLVRTRLSYVQGGPGPSRQCCGGVQTLHNQAQSKSDRQAACYCLKDLLLMPGAAPRAAVAIDCGHVDSLVRPCLSYVQGGPGPSRQCCGGVQTLHNQAQSKSDRQAACYCLKDIAGRIHNLNKDNARSLAPKCGVDLPYHISLDINCNSV</sequence>
<dbReference type="Pfam" id="PF00234">
    <property type="entry name" value="Tryp_alpha_amyl"/>
    <property type="match status" value="2"/>
</dbReference>
<comment type="function">
    <text evidence="1">Plant non-specific lipid-transfer proteins transfer phospholipids as well as galactolipids across membranes. May play a role in wax or cutin deposition in the cell walls of expanding epidermal cells and certain secretory tissues.</text>
</comment>
<dbReference type="InterPro" id="IPR000528">
    <property type="entry name" value="Plant_nsLTP"/>
</dbReference>
<dbReference type="InterPro" id="IPR016140">
    <property type="entry name" value="Bifunc_inhib/LTP/seed_store"/>
</dbReference>
<feature type="domain" description="Bifunctional inhibitor/plant lipid transfer protein/seed storage helical" evidence="3">
    <location>
        <begin position="106"/>
        <end position="180"/>
    </location>
</feature>
<dbReference type="Gene3D" id="1.10.110.10">
    <property type="entry name" value="Plant lipid-transfer and hydrophobic proteins"/>
    <property type="match status" value="2"/>
</dbReference>
<comment type="similarity">
    <text evidence="1">Belongs to the plant LTP family.</text>
</comment>
<feature type="chain" id="PRO_5035781871" description="Non-specific lipid-transfer protein" evidence="2">
    <location>
        <begin position="27"/>
        <end position="183"/>
    </location>
</feature>
<feature type="signal peptide" evidence="2">
    <location>
        <begin position="1"/>
        <end position="26"/>
    </location>
</feature>
<reference evidence="5" key="1">
    <citation type="journal article" date="2013" name="Nature">
        <title>Draft genome of the wheat A-genome progenitor Triticum urartu.</title>
        <authorList>
            <person name="Ling H.Q."/>
            <person name="Zhao S."/>
            <person name="Liu D."/>
            <person name="Wang J."/>
            <person name="Sun H."/>
            <person name="Zhang C."/>
            <person name="Fan H."/>
            <person name="Li D."/>
            <person name="Dong L."/>
            <person name="Tao Y."/>
            <person name="Gao C."/>
            <person name="Wu H."/>
            <person name="Li Y."/>
            <person name="Cui Y."/>
            <person name="Guo X."/>
            <person name="Zheng S."/>
            <person name="Wang B."/>
            <person name="Yu K."/>
            <person name="Liang Q."/>
            <person name="Yang W."/>
            <person name="Lou X."/>
            <person name="Chen J."/>
            <person name="Feng M."/>
            <person name="Jian J."/>
            <person name="Zhang X."/>
            <person name="Luo G."/>
            <person name="Jiang Y."/>
            <person name="Liu J."/>
            <person name="Wang Z."/>
            <person name="Sha Y."/>
            <person name="Zhang B."/>
            <person name="Wu H."/>
            <person name="Tang D."/>
            <person name="Shen Q."/>
            <person name="Xue P."/>
            <person name="Zou S."/>
            <person name="Wang X."/>
            <person name="Liu X."/>
            <person name="Wang F."/>
            <person name="Yang Y."/>
            <person name="An X."/>
            <person name="Dong Z."/>
            <person name="Zhang K."/>
            <person name="Zhang X."/>
            <person name="Luo M.C."/>
            <person name="Dvorak J."/>
            <person name="Tong Y."/>
            <person name="Wang J."/>
            <person name="Yang H."/>
            <person name="Li Z."/>
            <person name="Wang D."/>
            <person name="Zhang A."/>
            <person name="Wang J."/>
        </authorList>
    </citation>
    <scope>NUCLEOTIDE SEQUENCE</scope>
    <source>
        <strain evidence="5">cv. G1812</strain>
    </source>
</reference>
<evidence type="ECO:0000259" key="3">
    <source>
        <dbReference type="SMART" id="SM00499"/>
    </source>
</evidence>
<dbReference type="SMART" id="SM00499">
    <property type="entry name" value="AAI"/>
    <property type="match status" value="2"/>
</dbReference>
<proteinExistence type="inferred from homology"/>
<evidence type="ECO:0000256" key="2">
    <source>
        <dbReference type="SAM" id="SignalP"/>
    </source>
</evidence>
<dbReference type="InterPro" id="IPR036312">
    <property type="entry name" value="Bifun_inhib/LTP/seed_sf"/>
</dbReference>
<dbReference type="CDD" id="cd01960">
    <property type="entry name" value="nsLTP1"/>
    <property type="match status" value="1"/>
</dbReference>
<evidence type="ECO:0000256" key="1">
    <source>
        <dbReference type="RuleBase" id="RU000628"/>
    </source>
</evidence>
<dbReference type="GO" id="GO:0008289">
    <property type="term" value="F:lipid binding"/>
    <property type="evidence" value="ECO:0007669"/>
    <property type="project" value="UniProtKB-KW"/>
</dbReference>
<evidence type="ECO:0000313" key="5">
    <source>
        <dbReference type="Proteomes" id="UP000015106"/>
    </source>
</evidence>
<protein>
    <recommendedName>
        <fullName evidence="1">Non-specific lipid-transfer protein</fullName>
    </recommendedName>
</protein>
<dbReference type="SUPFAM" id="SSF47699">
    <property type="entry name" value="Bifunctional inhibitor/lipid-transfer protein/seed storage 2S albumin"/>
    <property type="match status" value="2"/>
</dbReference>
<keyword evidence="1" id="KW-0446">Lipid-binding</keyword>
<reference evidence="4" key="2">
    <citation type="submission" date="2022-06" db="UniProtKB">
        <authorList>
            <consortium name="EnsemblPlants"/>
        </authorList>
    </citation>
    <scope>IDENTIFICATION</scope>
</reference>